<organism evidence="3 4">
    <name type="scientific">Deinococcus gobiensis (strain DSM 21396 / JCM 16679 / CGMCC 1.7299 / I-0)</name>
    <dbReference type="NCBI Taxonomy" id="745776"/>
    <lineage>
        <taxon>Bacteria</taxon>
        <taxon>Thermotogati</taxon>
        <taxon>Deinococcota</taxon>
        <taxon>Deinococci</taxon>
        <taxon>Deinococcales</taxon>
        <taxon>Deinococcaceae</taxon>
        <taxon>Deinococcus</taxon>
    </lineage>
</organism>
<dbReference type="RefSeq" id="WP_014685811.1">
    <property type="nucleotide sequence ID" value="NC_017790.1"/>
</dbReference>
<dbReference type="Gene3D" id="2.60.120.10">
    <property type="entry name" value="Jelly Rolls"/>
    <property type="match status" value="1"/>
</dbReference>
<keyword evidence="1" id="KW-0238">DNA-binding</keyword>
<evidence type="ECO:0000313" key="4">
    <source>
        <dbReference type="Proteomes" id="UP000007575"/>
    </source>
</evidence>
<dbReference type="Pfam" id="PF07883">
    <property type="entry name" value="Cupin_2"/>
    <property type="match status" value="1"/>
</dbReference>
<dbReference type="EMBL" id="CP002191">
    <property type="protein sequence ID" value="AFD26328.1"/>
    <property type="molecule type" value="Genomic_DNA"/>
</dbReference>
<name>H8H016_DEIGI</name>
<evidence type="ECO:0000256" key="1">
    <source>
        <dbReference type="ARBA" id="ARBA00023125"/>
    </source>
</evidence>
<dbReference type="AlphaFoldDB" id="H8H016"/>
<dbReference type="HOGENOM" id="CLU_085376_1_1_0"/>
<dbReference type="CDD" id="cd00093">
    <property type="entry name" value="HTH_XRE"/>
    <property type="match status" value="1"/>
</dbReference>
<dbReference type="PROSITE" id="PS50943">
    <property type="entry name" value="HTH_CROC1"/>
    <property type="match status" value="1"/>
</dbReference>
<dbReference type="KEGG" id="dgo:DGo_CA2401"/>
<dbReference type="InterPro" id="IPR014710">
    <property type="entry name" value="RmlC-like_jellyroll"/>
</dbReference>
<dbReference type="GO" id="GO:0005829">
    <property type="term" value="C:cytosol"/>
    <property type="evidence" value="ECO:0007669"/>
    <property type="project" value="TreeGrafter"/>
</dbReference>
<gene>
    <name evidence="3" type="ordered locus">DGo_CA2401</name>
</gene>
<dbReference type="PATRIC" id="fig|745776.4.peg.2464"/>
<dbReference type="GO" id="GO:0003700">
    <property type="term" value="F:DNA-binding transcription factor activity"/>
    <property type="evidence" value="ECO:0007669"/>
    <property type="project" value="TreeGrafter"/>
</dbReference>
<dbReference type="STRING" id="745776.DGo_CA2401"/>
<dbReference type="Pfam" id="PF01381">
    <property type="entry name" value="HTH_3"/>
    <property type="match status" value="1"/>
</dbReference>
<evidence type="ECO:0000259" key="2">
    <source>
        <dbReference type="PROSITE" id="PS50943"/>
    </source>
</evidence>
<dbReference type="SUPFAM" id="SSF47413">
    <property type="entry name" value="lambda repressor-like DNA-binding domains"/>
    <property type="match status" value="1"/>
</dbReference>
<keyword evidence="4" id="KW-1185">Reference proteome</keyword>
<reference evidence="3 4" key="1">
    <citation type="journal article" date="2012" name="PLoS ONE">
        <title>Genome sequence and transcriptome analysis of the radioresistant bacterium Deinococcus gobiensis: insights into the extreme environmental adaptations.</title>
        <authorList>
            <person name="Yuan M."/>
            <person name="Chen M."/>
            <person name="Zhang W."/>
            <person name="Lu W."/>
            <person name="Wang J."/>
            <person name="Yang M."/>
            <person name="Zhao P."/>
            <person name="Tang R."/>
            <person name="Li X."/>
            <person name="Hao Y."/>
            <person name="Zhou Z."/>
            <person name="Zhan Y."/>
            <person name="Yu H."/>
            <person name="Teng C."/>
            <person name="Yan Y."/>
            <person name="Ping S."/>
            <person name="Wang Y."/>
            <person name="Lin M."/>
        </authorList>
    </citation>
    <scope>NUCLEOTIDE SEQUENCE [LARGE SCALE GENOMIC DNA]</scope>
    <source>
        <strain evidence="3 4">I-0</strain>
    </source>
</reference>
<dbReference type="OrthoDB" id="34624at2"/>
<dbReference type="SMART" id="SM00530">
    <property type="entry name" value="HTH_XRE"/>
    <property type="match status" value="1"/>
</dbReference>
<feature type="domain" description="HTH cro/C1-type" evidence="2">
    <location>
        <begin position="18"/>
        <end position="72"/>
    </location>
</feature>
<protein>
    <submittedName>
        <fullName evidence="3">Transcription regulator</fullName>
    </submittedName>
</protein>
<dbReference type="InterPro" id="IPR011051">
    <property type="entry name" value="RmlC_Cupin_sf"/>
</dbReference>
<dbReference type="PANTHER" id="PTHR46797:SF1">
    <property type="entry name" value="METHYLPHOSPHONATE SYNTHASE"/>
    <property type="match status" value="1"/>
</dbReference>
<dbReference type="PANTHER" id="PTHR46797">
    <property type="entry name" value="HTH-TYPE TRANSCRIPTIONAL REGULATOR"/>
    <property type="match status" value="1"/>
</dbReference>
<proteinExistence type="predicted"/>
<evidence type="ECO:0000313" key="3">
    <source>
        <dbReference type="EMBL" id="AFD26328.1"/>
    </source>
</evidence>
<dbReference type="eggNOG" id="COG0662">
    <property type="taxonomic scope" value="Bacteria"/>
</dbReference>
<dbReference type="InterPro" id="IPR010982">
    <property type="entry name" value="Lambda_DNA-bd_dom_sf"/>
</dbReference>
<dbReference type="Proteomes" id="UP000007575">
    <property type="component" value="Chromosome"/>
</dbReference>
<dbReference type="Gene3D" id="1.10.260.40">
    <property type="entry name" value="lambda repressor-like DNA-binding domains"/>
    <property type="match status" value="1"/>
</dbReference>
<sequence length="188" mass="20958">MKTREVREKTEAHIGARVRAIRQQKRLTLEQVVQKSGLDKSYLSRLERDLAAPSVATLVRVCEALGVRPGELFDPPQTRLVRAEQAPLVNFGGVGLSERLLSQGLSGELMVLRSRIDPGGHGGEELYTLDADVSFVTVLRGRLEMIVEDAHYFLEEGDSITLSSRIPHNWRNPGDEEADVLWVTSPFL</sequence>
<dbReference type="SUPFAM" id="SSF51182">
    <property type="entry name" value="RmlC-like cupins"/>
    <property type="match status" value="1"/>
</dbReference>
<dbReference type="InterPro" id="IPR013096">
    <property type="entry name" value="Cupin_2"/>
</dbReference>
<dbReference type="InterPro" id="IPR001387">
    <property type="entry name" value="Cro/C1-type_HTH"/>
</dbReference>
<accession>H8H016</accession>
<dbReference type="InterPro" id="IPR050807">
    <property type="entry name" value="TransReg_Diox_bact_type"/>
</dbReference>
<dbReference type="eggNOG" id="COG1396">
    <property type="taxonomic scope" value="Bacteria"/>
</dbReference>
<dbReference type="CDD" id="cd02209">
    <property type="entry name" value="cupin_XRE_C"/>
    <property type="match status" value="1"/>
</dbReference>
<dbReference type="GO" id="GO:0003677">
    <property type="term" value="F:DNA binding"/>
    <property type="evidence" value="ECO:0007669"/>
    <property type="project" value="UniProtKB-KW"/>
</dbReference>